<proteinExistence type="inferred from homology"/>
<keyword evidence="3" id="KW-0812">Transmembrane</keyword>
<dbReference type="InterPro" id="IPR002347">
    <property type="entry name" value="SDR_fam"/>
</dbReference>
<keyword evidence="2" id="KW-0560">Oxidoreductase</keyword>
<dbReference type="CDD" id="cd05233">
    <property type="entry name" value="SDR_c"/>
    <property type="match status" value="1"/>
</dbReference>
<comment type="similarity">
    <text evidence="1">Belongs to the short-chain dehydrogenases/reductases (SDR) family.</text>
</comment>
<dbReference type="InterPro" id="IPR036291">
    <property type="entry name" value="NAD(P)-bd_dom_sf"/>
</dbReference>
<dbReference type="Gene3D" id="3.40.50.720">
    <property type="entry name" value="NAD(P)-binding Rossmann-like Domain"/>
    <property type="match status" value="1"/>
</dbReference>
<protein>
    <submittedName>
        <fullName evidence="4">NAD(P)-dependent dehydrogenase, short-chain alcohol dehydrogenase family</fullName>
    </submittedName>
</protein>
<dbReference type="Proteomes" id="UP000198615">
    <property type="component" value="Unassembled WGS sequence"/>
</dbReference>
<dbReference type="FunFam" id="3.40.50.720:FF:000084">
    <property type="entry name" value="Short-chain dehydrogenase reductase"/>
    <property type="match status" value="1"/>
</dbReference>
<dbReference type="EMBL" id="FNBW01000014">
    <property type="protein sequence ID" value="SDG32680.1"/>
    <property type="molecule type" value="Genomic_DNA"/>
</dbReference>
<evidence type="ECO:0000256" key="3">
    <source>
        <dbReference type="SAM" id="Phobius"/>
    </source>
</evidence>
<dbReference type="InterPro" id="IPR020904">
    <property type="entry name" value="Sc_DH/Rdtase_CS"/>
</dbReference>
<organism evidence="4 5">
    <name type="scientific">Thalassobaculum litoreum DSM 18839</name>
    <dbReference type="NCBI Taxonomy" id="1123362"/>
    <lineage>
        <taxon>Bacteria</taxon>
        <taxon>Pseudomonadati</taxon>
        <taxon>Pseudomonadota</taxon>
        <taxon>Alphaproteobacteria</taxon>
        <taxon>Rhodospirillales</taxon>
        <taxon>Thalassobaculaceae</taxon>
        <taxon>Thalassobaculum</taxon>
    </lineage>
</organism>
<dbReference type="AlphaFoldDB" id="A0A8G2BL33"/>
<dbReference type="RefSeq" id="WP_093153234.1">
    <property type="nucleotide sequence ID" value="NZ_FNBW01000014.1"/>
</dbReference>
<comment type="caution">
    <text evidence="4">The sequence shown here is derived from an EMBL/GenBank/DDBJ whole genome shotgun (WGS) entry which is preliminary data.</text>
</comment>
<keyword evidence="3" id="KW-0472">Membrane</keyword>
<reference evidence="4 5" key="1">
    <citation type="submission" date="2016-10" db="EMBL/GenBank/DDBJ databases">
        <authorList>
            <person name="Varghese N."/>
            <person name="Submissions S."/>
        </authorList>
    </citation>
    <scope>NUCLEOTIDE SEQUENCE [LARGE SCALE GENOMIC DNA]</scope>
    <source>
        <strain evidence="4 5">DSM 18839</strain>
    </source>
</reference>
<name>A0A8G2BL33_9PROT</name>
<gene>
    <name evidence="4" type="ORF">SAMN05660686_04059</name>
</gene>
<keyword evidence="3" id="KW-1133">Transmembrane helix</keyword>
<dbReference type="PRINTS" id="PR00081">
    <property type="entry name" value="GDHRDH"/>
</dbReference>
<dbReference type="PANTHER" id="PTHR43639:SF1">
    <property type="entry name" value="SHORT-CHAIN DEHYDROGENASE_REDUCTASE FAMILY PROTEIN"/>
    <property type="match status" value="1"/>
</dbReference>
<dbReference type="Pfam" id="PF13561">
    <property type="entry name" value="adh_short_C2"/>
    <property type="match status" value="1"/>
</dbReference>
<evidence type="ECO:0000256" key="1">
    <source>
        <dbReference type="ARBA" id="ARBA00006484"/>
    </source>
</evidence>
<keyword evidence="5" id="KW-1185">Reference proteome</keyword>
<dbReference type="SUPFAM" id="SSF51735">
    <property type="entry name" value="NAD(P)-binding Rossmann-fold domains"/>
    <property type="match status" value="1"/>
</dbReference>
<dbReference type="PROSITE" id="PS00061">
    <property type="entry name" value="ADH_SHORT"/>
    <property type="match status" value="1"/>
</dbReference>
<dbReference type="OrthoDB" id="9789398at2"/>
<evidence type="ECO:0000313" key="5">
    <source>
        <dbReference type="Proteomes" id="UP000198615"/>
    </source>
</evidence>
<dbReference type="GO" id="GO:0016491">
    <property type="term" value="F:oxidoreductase activity"/>
    <property type="evidence" value="ECO:0007669"/>
    <property type="project" value="UniProtKB-KW"/>
</dbReference>
<evidence type="ECO:0000256" key="2">
    <source>
        <dbReference type="ARBA" id="ARBA00023002"/>
    </source>
</evidence>
<accession>A0A8G2BL33</accession>
<dbReference type="PRINTS" id="PR00080">
    <property type="entry name" value="SDRFAMILY"/>
</dbReference>
<evidence type="ECO:0000313" key="4">
    <source>
        <dbReference type="EMBL" id="SDG32680.1"/>
    </source>
</evidence>
<dbReference type="PANTHER" id="PTHR43639">
    <property type="entry name" value="OXIDOREDUCTASE, SHORT-CHAIN DEHYDROGENASE/REDUCTASE FAMILY (AFU_ORTHOLOGUE AFUA_5G02870)"/>
    <property type="match status" value="1"/>
</dbReference>
<sequence>MHRSYAASPALYRDLQDRAVFVSGGATGIGAAIVALFARQGARVSFVDIDPQAGTALAQAVEAECGNRPNFATCDVTETASFTMAIEAAAQPAGGLSVLVNNAARDQRVKAEAVTPEVWDDLVAVNLKHQFFAAQAARPLMVKAGGGSITNFGSIAPWLAVPDLAVYNACKAAAFGLTRSLARDFGGDGIRVNSILPGAILTERQRRDWISEADRQAIHARQCLKRDMVEEDVAEMVLFLASDASRGCTGQEFRVDGGNV</sequence>
<feature type="transmembrane region" description="Helical" evidence="3">
    <location>
        <begin position="20"/>
        <end position="38"/>
    </location>
</feature>